<dbReference type="AlphaFoldDB" id="A0A1I2WUD8"/>
<dbReference type="GO" id="GO:0016020">
    <property type="term" value="C:membrane"/>
    <property type="evidence" value="ECO:0007669"/>
    <property type="project" value="TreeGrafter"/>
</dbReference>
<dbReference type="InterPro" id="IPR014756">
    <property type="entry name" value="Ig_E-set"/>
</dbReference>
<feature type="chain" id="PRO_5011618280" description="beta-N-acetylhexosaminidase" evidence="9">
    <location>
        <begin position="20"/>
        <end position="844"/>
    </location>
</feature>
<evidence type="ECO:0000256" key="5">
    <source>
        <dbReference type="ARBA" id="ARBA00023295"/>
    </source>
</evidence>
<keyword evidence="9" id="KW-0732">Signal</keyword>
<dbReference type="InterPro" id="IPR004866">
    <property type="entry name" value="CHB/HEX_N_dom"/>
</dbReference>
<sequence>MRKLNFLFYLLIFFACSSAVEKINGDFQVEWRLDKNQFGTNASHQATFIFQNDSDQTLTSGWKLYFNSVFLDVNARVLDDHFQIRHLAGDFFVLAGNDEESPALKPGQKLEISYTSTTPFFKNSHAPEGLILVKSNGSMTEIRDFKKSELTVDQLDKAVGKQGIIIPTAERIYKKNEIISELPNEEIPPFLPIPKSWKYLGEPLRIKNAGLGVLGDKVFEQAAKTVTQQIQVGYKPENDRSVKPIQIRIAKKESIPAEGYHLEIRDQRVLILASDPKGAFYGVQSFLALMPADFWEKPSNEILLPQIEIDDVPDYAYRGFFLDVARNFIPKESIFKLLDLMAFYKLNKFHFNLANDEGWRIEIPGLPELTDYASKRGVSEDESDMLWPFYGSGASADNKMGTGFYTVEDFKEIIQYADERFIEIIPEIGVPAHSRAAIKAMEKRFEKYKKSGNEEDGLKYRLIDPDDNSVYLSAQNFRDNTICVCQESTYSFYEKVVLEIKKMYESNQIPLKTWHTGGDEVPKGVWTDSPVCDQFLEENPDWPQSELLDYFRSRIEGFLKNEGIQLAGWEEVGLKESQGEIIPNERFANQDWMLYAWNSVPGWGGEDRAYQLANAGYPVIISSSANFYFDLAYDWDPREPGHVWSGVSDVYQAWKTVPRQLYLSHDLTIDGIPWPWEGQKSRFVELTPVGKRNIIGVQGQLWTETIRSVEMMEYYLFPKMLGLVERAWNGDPNWSNLTDRTTQLQKRNEEWNEFSNVLGQKEIPRLEAIFGGVNLRIPTPGLKKVGEEIWANVENPGLEIRWTSDGSIPSQESNLYTEKIPFQEGLKFRAFGPKGSASKVSSLD</sequence>
<comment type="similarity">
    <text evidence="2">Belongs to the glycosyl hydrolase 20 family.</text>
</comment>
<dbReference type="Pfam" id="PF13290">
    <property type="entry name" value="CHB_HEX_C_1"/>
    <property type="match status" value="1"/>
</dbReference>
<dbReference type="SUPFAM" id="SSF51445">
    <property type="entry name" value="(Trans)glycosidases"/>
    <property type="match status" value="1"/>
</dbReference>
<evidence type="ECO:0000256" key="7">
    <source>
        <dbReference type="ARBA" id="ARBA00033000"/>
    </source>
</evidence>
<evidence type="ECO:0000256" key="6">
    <source>
        <dbReference type="ARBA" id="ARBA00030512"/>
    </source>
</evidence>
<dbReference type="GO" id="GO:0005975">
    <property type="term" value="P:carbohydrate metabolic process"/>
    <property type="evidence" value="ECO:0007669"/>
    <property type="project" value="InterPro"/>
</dbReference>
<dbReference type="InterPro" id="IPR015883">
    <property type="entry name" value="Glyco_hydro_20_cat"/>
</dbReference>
<name>A0A1I2WUD8_9BACT</name>
<evidence type="ECO:0000256" key="2">
    <source>
        <dbReference type="ARBA" id="ARBA00006285"/>
    </source>
</evidence>
<protein>
    <recommendedName>
        <fullName evidence="3">beta-N-acetylhexosaminidase</fullName>
        <ecNumber evidence="3">3.2.1.52</ecNumber>
    </recommendedName>
    <alternativeName>
        <fullName evidence="6">Beta-N-acetylhexosaminidase</fullName>
    </alternativeName>
    <alternativeName>
        <fullName evidence="7">N-acetyl-beta-glucosaminidase</fullName>
    </alternativeName>
</protein>
<dbReference type="InterPro" id="IPR025705">
    <property type="entry name" value="Beta_hexosaminidase_sua/sub"/>
</dbReference>
<dbReference type="Gene3D" id="3.20.20.80">
    <property type="entry name" value="Glycosidases"/>
    <property type="match status" value="1"/>
</dbReference>
<keyword evidence="5" id="KW-0326">Glycosidase</keyword>
<dbReference type="GO" id="GO:0030247">
    <property type="term" value="F:polysaccharide binding"/>
    <property type="evidence" value="ECO:0007669"/>
    <property type="project" value="InterPro"/>
</dbReference>
<dbReference type="InterPro" id="IPR012291">
    <property type="entry name" value="CBM2_carb-bd_dom_sf"/>
</dbReference>
<feature type="signal peptide" evidence="9">
    <location>
        <begin position="1"/>
        <end position="19"/>
    </location>
</feature>
<feature type="active site" description="Proton donor" evidence="8">
    <location>
        <position position="520"/>
    </location>
</feature>
<dbReference type="InterPro" id="IPR059177">
    <property type="entry name" value="GH29D-like_dom"/>
</dbReference>
<evidence type="ECO:0000313" key="12">
    <source>
        <dbReference type="Proteomes" id="UP000199642"/>
    </source>
</evidence>
<dbReference type="SMART" id="SM01081">
    <property type="entry name" value="CHB_HEX"/>
    <property type="match status" value="1"/>
</dbReference>
<dbReference type="SUPFAM" id="SSF81296">
    <property type="entry name" value="E set domains"/>
    <property type="match status" value="1"/>
</dbReference>
<feature type="domain" description="Chitobiase/beta-hexosaminidases N-terminal" evidence="10">
    <location>
        <begin position="25"/>
        <end position="171"/>
    </location>
</feature>
<evidence type="ECO:0000259" key="10">
    <source>
        <dbReference type="SMART" id="SM01081"/>
    </source>
</evidence>
<comment type="catalytic activity">
    <reaction evidence="1">
        <text>Hydrolysis of terminal non-reducing N-acetyl-D-hexosamine residues in N-acetyl-beta-D-hexosaminides.</text>
        <dbReference type="EC" id="3.2.1.52"/>
    </reaction>
</comment>
<keyword evidence="4" id="KW-0378">Hydrolase</keyword>
<dbReference type="InterPro" id="IPR017853">
    <property type="entry name" value="GH"/>
</dbReference>
<evidence type="ECO:0000256" key="9">
    <source>
        <dbReference type="SAM" id="SignalP"/>
    </source>
</evidence>
<evidence type="ECO:0000313" key="11">
    <source>
        <dbReference type="EMBL" id="SFH04954.1"/>
    </source>
</evidence>
<dbReference type="RefSeq" id="WP_092793708.1">
    <property type="nucleotide sequence ID" value="NZ_FOPC01000014.1"/>
</dbReference>
<dbReference type="PANTHER" id="PTHR22600">
    <property type="entry name" value="BETA-HEXOSAMINIDASE"/>
    <property type="match status" value="1"/>
</dbReference>
<dbReference type="Pfam" id="PF00728">
    <property type="entry name" value="Glyco_hydro_20"/>
    <property type="match status" value="1"/>
</dbReference>
<evidence type="ECO:0000256" key="1">
    <source>
        <dbReference type="ARBA" id="ARBA00001231"/>
    </source>
</evidence>
<dbReference type="STRING" id="435880.SAMN04487988_11466"/>
<dbReference type="InterPro" id="IPR029018">
    <property type="entry name" value="Hex-like_dom2"/>
</dbReference>
<evidence type="ECO:0000256" key="4">
    <source>
        <dbReference type="ARBA" id="ARBA00022801"/>
    </source>
</evidence>
<dbReference type="EMBL" id="FOPC01000014">
    <property type="protein sequence ID" value="SFH04954.1"/>
    <property type="molecule type" value="Genomic_DNA"/>
</dbReference>
<keyword evidence="12" id="KW-1185">Reference proteome</keyword>
<dbReference type="PROSITE" id="PS51257">
    <property type="entry name" value="PROKAR_LIPOPROTEIN"/>
    <property type="match status" value="1"/>
</dbReference>
<dbReference type="Gene3D" id="3.30.379.10">
    <property type="entry name" value="Chitobiase/beta-hexosaminidase domain 2-like"/>
    <property type="match status" value="1"/>
</dbReference>
<dbReference type="SUPFAM" id="SSF55545">
    <property type="entry name" value="beta-N-acetylhexosaminidase-like domain"/>
    <property type="match status" value="1"/>
</dbReference>
<dbReference type="InterPro" id="IPR015882">
    <property type="entry name" value="HEX_bac_N"/>
</dbReference>
<dbReference type="Gene3D" id="2.60.40.290">
    <property type="match status" value="1"/>
</dbReference>
<proteinExistence type="inferred from homology"/>
<dbReference type="GO" id="GO:0004563">
    <property type="term" value="F:beta-N-acetylhexosaminidase activity"/>
    <property type="evidence" value="ECO:0007669"/>
    <property type="project" value="UniProtKB-EC"/>
</dbReference>
<dbReference type="OrthoDB" id="9763537at2"/>
<dbReference type="PRINTS" id="PR00738">
    <property type="entry name" value="GLHYDRLASE20"/>
</dbReference>
<evidence type="ECO:0000256" key="3">
    <source>
        <dbReference type="ARBA" id="ARBA00012663"/>
    </source>
</evidence>
<gene>
    <name evidence="11" type="ORF">SAMN04487988_11466</name>
</gene>
<dbReference type="Proteomes" id="UP000199642">
    <property type="component" value="Unassembled WGS sequence"/>
</dbReference>
<evidence type="ECO:0000256" key="8">
    <source>
        <dbReference type="PIRSR" id="PIRSR625705-1"/>
    </source>
</evidence>
<dbReference type="Pfam" id="PF02838">
    <property type="entry name" value="Glyco_hydro_20b"/>
    <property type="match status" value="1"/>
</dbReference>
<dbReference type="InterPro" id="IPR008965">
    <property type="entry name" value="CBM2/CBM3_carb-bd_dom_sf"/>
</dbReference>
<dbReference type="EC" id="3.2.1.52" evidence="3"/>
<organism evidence="11 12">
    <name type="scientific">Algoriphagus hitonicola</name>
    <dbReference type="NCBI Taxonomy" id="435880"/>
    <lineage>
        <taxon>Bacteria</taxon>
        <taxon>Pseudomonadati</taxon>
        <taxon>Bacteroidota</taxon>
        <taxon>Cytophagia</taxon>
        <taxon>Cytophagales</taxon>
        <taxon>Cyclobacteriaceae</taxon>
        <taxon>Algoriphagus</taxon>
    </lineage>
</organism>
<dbReference type="PANTHER" id="PTHR22600:SF57">
    <property type="entry name" value="BETA-N-ACETYLHEXOSAMINIDASE"/>
    <property type="match status" value="1"/>
</dbReference>
<accession>A0A1I2WUD8</accession>
<dbReference type="SUPFAM" id="SSF49384">
    <property type="entry name" value="Carbohydrate-binding domain"/>
    <property type="match status" value="1"/>
</dbReference>
<dbReference type="GO" id="GO:0030203">
    <property type="term" value="P:glycosaminoglycan metabolic process"/>
    <property type="evidence" value="ECO:0007669"/>
    <property type="project" value="TreeGrafter"/>
</dbReference>
<reference evidence="12" key="1">
    <citation type="submission" date="2016-10" db="EMBL/GenBank/DDBJ databases">
        <authorList>
            <person name="Varghese N."/>
            <person name="Submissions S."/>
        </authorList>
    </citation>
    <scope>NUCLEOTIDE SEQUENCE [LARGE SCALE GENOMIC DNA]</scope>
    <source>
        <strain evidence="12">DSM 19315</strain>
    </source>
</reference>